<keyword evidence="4" id="KW-1015">Disulfide bond</keyword>
<name>A0A8J2LED9_9HEXA</name>
<dbReference type="InterPro" id="IPR004133">
    <property type="entry name" value="DAN_dom"/>
</dbReference>
<dbReference type="Proteomes" id="UP000708208">
    <property type="component" value="Unassembled WGS sequence"/>
</dbReference>
<dbReference type="EMBL" id="CAJVCH010498771">
    <property type="protein sequence ID" value="CAG7821059.1"/>
    <property type="molecule type" value="Genomic_DNA"/>
</dbReference>
<gene>
    <name evidence="6" type="ORF">AFUS01_LOCUS31417</name>
</gene>
<comment type="subcellular location">
    <subcellularLocation>
        <location evidence="1">Secreted</location>
    </subcellularLocation>
</comment>
<organism evidence="6 7">
    <name type="scientific">Allacma fusca</name>
    <dbReference type="NCBI Taxonomy" id="39272"/>
    <lineage>
        <taxon>Eukaryota</taxon>
        <taxon>Metazoa</taxon>
        <taxon>Ecdysozoa</taxon>
        <taxon>Arthropoda</taxon>
        <taxon>Hexapoda</taxon>
        <taxon>Collembola</taxon>
        <taxon>Symphypleona</taxon>
        <taxon>Sminthuridae</taxon>
        <taxon>Allacma</taxon>
    </lineage>
</organism>
<dbReference type="OrthoDB" id="8196271at2759"/>
<evidence type="ECO:0000313" key="6">
    <source>
        <dbReference type="EMBL" id="CAG7821059.1"/>
    </source>
</evidence>
<keyword evidence="3" id="KW-0732">Signal</keyword>
<evidence type="ECO:0000256" key="1">
    <source>
        <dbReference type="ARBA" id="ARBA00004613"/>
    </source>
</evidence>
<dbReference type="GO" id="GO:0009887">
    <property type="term" value="P:animal organ morphogenesis"/>
    <property type="evidence" value="ECO:0007669"/>
    <property type="project" value="TreeGrafter"/>
</dbReference>
<dbReference type="Pfam" id="PF03045">
    <property type="entry name" value="DAN"/>
    <property type="match status" value="1"/>
</dbReference>
<evidence type="ECO:0000256" key="4">
    <source>
        <dbReference type="ARBA" id="ARBA00023157"/>
    </source>
</evidence>
<keyword evidence="2" id="KW-0964">Secreted</keyword>
<keyword evidence="7" id="KW-1185">Reference proteome</keyword>
<dbReference type="PANTHER" id="PTHR15283:SF5">
    <property type="entry name" value="NEUROBLASTOMA SUPPRESSOR OF TUMORIGENICITY 1"/>
    <property type="match status" value="1"/>
</dbReference>
<proteinExistence type="predicted"/>
<dbReference type="AlphaFoldDB" id="A0A8J2LED9"/>
<dbReference type="PANTHER" id="PTHR15283">
    <property type="entry name" value="GREMLIN 1"/>
    <property type="match status" value="1"/>
</dbReference>
<dbReference type="GO" id="GO:0038098">
    <property type="term" value="P:sequestering of BMP from receptor via BMP binding"/>
    <property type="evidence" value="ECO:0007669"/>
    <property type="project" value="TreeGrafter"/>
</dbReference>
<feature type="non-terminal residue" evidence="6">
    <location>
        <position position="1"/>
    </location>
</feature>
<feature type="domain" description="DAN" evidence="5">
    <location>
        <begin position="11"/>
        <end position="72"/>
    </location>
</feature>
<dbReference type="GO" id="GO:0048018">
    <property type="term" value="F:receptor ligand activity"/>
    <property type="evidence" value="ECO:0007669"/>
    <property type="project" value="TreeGrafter"/>
</dbReference>
<sequence>MVHNLALYPERHSWCQATPIRQEIAHAPECHTTTIDNVVCLGACFSYSVPKAQDDPVIPPYCDACRPTISAWKV</sequence>
<comment type="caution">
    <text evidence="6">The sequence shown here is derived from an EMBL/GenBank/DDBJ whole genome shotgun (WGS) entry which is preliminary data.</text>
</comment>
<dbReference type="GO" id="GO:0005615">
    <property type="term" value="C:extracellular space"/>
    <property type="evidence" value="ECO:0007669"/>
    <property type="project" value="TreeGrafter"/>
</dbReference>
<evidence type="ECO:0000259" key="5">
    <source>
        <dbReference type="Pfam" id="PF03045"/>
    </source>
</evidence>
<evidence type="ECO:0000256" key="3">
    <source>
        <dbReference type="ARBA" id="ARBA00022729"/>
    </source>
</evidence>
<evidence type="ECO:0000256" key="2">
    <source>
        <dbReference type="ARBA" id="ARBA00022525"/>
    </source>
</evidence>
<accession>A0A8J2LED9</accession>
<reference evidence="6" key="1">
    <citation type="submission" date="2021-06" db="EMBL/GenBank/DDBJ databases">
        <authorList>
            <person name="Hodson N. C."/>
            <person name="Mongue J. A."/>
            <person name="Jaron S. K."/>
        </authorList>
    </citation>
    <scope>NUCLEOTIDE SEQUENCE</scope>
</reference>
<protein>
    <recommendedName>
        <fullName evidence="5">DAN domain-containing protein</fullName>
    </recommendedName>
</protein>
<dbReference type="GO" id="GO:0036122">
    <property type="term" value="F:BMP binding"/>
    <property type="evidence" value="ECO:0007669"/>
    <property type="project" value="TreeGrafter"/>
</dbReference>
<evidence type="ECO:0000313" key="7">
    <source>
        <dbReference type="Proteomes" id="UP000708208"/>
    </source>
</evidence>